<keyword evidence="3" id="KW-0862">Zinc</keyword>
<dbReference type="GO" id="GO:0140082">
    <property type="term" value="F:SUMO-ubiquitin ligase activity"/>
    <property type="evidence" value="ECO:0007669"/>
    <property type="project" value="TreeGrafter"/>
</dbReference>
<dbReference type="InterPro" id="IPR001841">
    <property type="entry name" value="Znf_RING"/>
</dbReference>
<organism evidence="6 7">
    <name type="scientific">Liquidambar formosana</name>
    <name type="common">Formosan gum</name>
    <dbReference type="NCBI Taxonomy" id="63359"/>
    <lineage>
        <taxon>Eukaryota</taxon>
        <taxon>Viridiplantae</taxon>
        <taxon>Streptophyta</taxon>
        <taxon>Embryophyta</taxon>
        <taxon>Tracheophyta</taxon>
        <taxon>Spermatophyta</taxon>
        <taxon>Magnoliopsida</taxon>
        <taxon>eudicotyledons</taxon>
        <taxon>Gunneridae</taxon>
        <taxon>Pentapetalae</taxon>
        <taxon>Saxifragales</taxon>
        <taxon>Altingiaceae</taxon>
        <taxon>Liquidambar</taxon>
    </lineage>
</organism>
<dbReference type="PANTHER" id="PTHR47094">
    <property type="entry name" value="ELFLESS, ISOFORM B"/>
    <property type="match status" value="1"/>
</dbReference>
<keyword evidence="2 4" id="KW-0863">Zinc-finger</keyword>
<dbReference type="InterPro" id="IPR013083">
    <property type="entry name" value="Znf_RING/FYVE/PHD"/>
</dbReference>
<keyword evidence="1" id="KW-0479">Metal-binding</keyword>
<dbReference type="PROSITE" id="PS00518">
    <property type="entry name" value="ZF_RING_1"/>
    <property type="match status" value="1"/>
</dbReference>
<dbReference type="PROSITE" id="PS50089">
    <property type="entry name" value="ZF_RING_2"/>
    <property type="match status" value="1"/>
</dbReference>
<dbReference type="GO" id="GO:0008270">
    <property type="term" value="F:zinc ion binding"/>
    <property type="evidence" value="ECO:0007669"/>
    <property type="project" value="UniProtKB-KW"/>
</dbReference>
<dbReference type="GO" id="GO:0006511">
    <property type="term" value="P:ubiquitin-dependent protein catabolic process"/>
    <property type="evidence" value="ECO:0007669"/>
    <property type="project" value="TreeGrafter"/>
</dbReference>
<gene>
    <name evidence="6" type="ORF">L1049_005478</name>
</gene>
<evidence type="ECO:0000313" key="7">
    <source>
        <dbReference type="Proteomes" id="UP001415857"/>
    </source>
</evidence>
<sequence>MCHRLRTGIKRGLQPVLGLRECKPANKKGLCRLLLLMSMLLMTEVVLSSPRAFQEARNNSRRDHGRTVVLDVDSEGQTSRFVSSGRNKRRRVPPNQTIINCDHYINLESNINSKPEKPQCVPAPPPPPKEPIFSCPICMGPLVEEMTTKCGHIFCKTCIKTAIASQTKCPTCRKRVTMKDIIRVYLPTTS</sequence>
<protein>
    <recommendedName>
        <fullName evidence="5">RING-type domain-containing protein</fullName>
    </recommendedName>
</protein>
<dbReference type="AlphaFoldDB" id="A0AAP0RUD1"/>
<dbReference type="InterPro" id="IPR017907">
    <property type="entry name" value="Znf_RING_CS"/>
</dbReference>
<dbReference type="Gene3D" id="3.30.40.10">
    <property type="entry name" value="Zinc/RING finger domain, C3HC4 (zinc finger)"/>
    <property type="match status" value="1"/>
</dbReference>
<evidence type="ECO:0000256" key="2">
    <source>
        <dbReference type="ARBA" id="ARBA00022771"/>
    </source>
</evidence>
<dbReference type="Pfam" id="PF13923">
    <property type="entry name" value="zf-C3HC4_2"/>
    <property type="match status" value="1"/>
</dbReference>
<dbReference type="PANTHER" id="PTHR47094:SF1">
    <property type="entry name" value="RING-TYPE E3 UBIQUITIN TRANSFERASE"/>
    <property type="match status" value="1"/>
</dbReference>
<dbReference type="GO" id="GO:0032183">
    <property type="term" value="F:SUMO binding"/>
    <property type="evidence" value="ECO:0007669"/>
    <property type="project" value="TreeGrafter"/>
</dbReference>
<keyword evidence="7" id="KW-1185">Reference proteome</keyword>
<accession>A0AAP0RUD1</accession>
<comment type="caution">
    <text evidence="6">The sequence shown here is derived from an EMBL/GenBank/DDBJ whole genome shotgun (WGS) entry which is preliminary data.</text>
</comment>
<evidence type="ECO:0000256" key="4">
    <source>
        <dbReference type="PROSITE-ProRule" id="PRU00175"/>
    </source>
</evidence>
<evidence type="ECO:0000256" key="1">
    <source>
        <dbReference type="ARBA" id="ARBA00022723"/>
    </source>
</evidence>
<dbReference type="SUPFAM" id="SSF57850">
    <property type="entry name" value="RING/U-box"/>
    <property type="match status" value="1"/>
</dbReference>
<dbReference type="GO" id="GO:0033768">
    <property type="term" value="C:SUMO-targeted ubiquitin ligase complex"/>
    <property type="evidence" value="ECO:0007669"/>
    <property type="project" value="TreeGrafter"/>
</dbReference>
<dbReference type="InterPro" id="IPR049627">
    <property type="entry name" value="SLX8"/>
</dbReference>
<evidence type="ECO:0000259" key="5">
    <source>
        <dbReference type="PROSITE" id="PS50089"/>
    </source>
</evidence>
<evidence type="ECO:0000256" key="3">
    <source>
        <dbReference type="ARBA" id="ARBA00022833"/>
    </source>
</evidence>
<dbReference type="Proteomes" id="UP001415857">
    <property type="component" value="Unassembled WGS sequence"/>
</dbReference>
<feature type="domain" description="RING-type" evidence="5">
    <location>
        <begin position="135"/>
        <end position="173"/>
    </location>
</feature>
<name>A0AAP0RUD1_LIQFO</name>
<dbReference type="SMART" id="SM00184">
    <property type="entry name" value="RING"/>
    <property type="match status" value="1"/>
</dbReference>
<evidence type="ECO:0000313" key="6">
    <source>
        <dbReference type="EMBL" id="KAK9282557.1"/>
    </source>
</evidence>
<proteinExistence type="predicted"/>
<dbReference type="EMBL" id="JBBPBK010000007">
    <property type="protein sequence ID" value="KAK9282557.1"/>
    <property type="molecule type" value="Genomic_DNA"/>
</dbReference>
<dbReference type="GO" id="GO:0061630">
    <property type="term" value="F:ubiquitin protein ligase activity"/>
    <property type="evidence" value="ECO:0007669"/>
    <property type="project" value="InterPro"/>
</dbReference>
<reference evidence="6 7" key="1">
    <citation type="journal article" date="2024" name="Plant J.">
        <title>Genome sequences and population genomics reveal climatic adaptation and genomic divergence between two closely related sweetgum species.</title>
        <authorList>
            <person name="Xu W.Q."/>
            <person name="Ren C.Q."/>
            <person name="Zhang X.Y."/>
            <person name="Comes H.P."/>
            <person name="Liu X.H."/>
            <person name="Li Y.G."/>
            <person name="Kettle C.J."/>
            <person name="Jalonen R."/>
            <person name="Gaisberger H."/>
            <person name="Ma Y.Z."/>
            <person name="Qiu Y.X."/>
        </authorList>
    </citation>
    <scope>NUCLEOTIDE SEQUENCE [LARGE SCALE GENOMIC DNA]</scope>
    <source>
        <strain evidence="6">Hangzhou</strain>
    </source>
</reference>